<evidence type="ECO:0000313" key="2">
    <source>
        <dbReference type="EMBL" id="GCC21675.1"/>
    </source>
</evidence>
<dbReference type="AlphaFoldDB" id="A0A401RU45"/>
<accession>A0A401RU45</accession>
<sequence length="76" mass="8843">MTARPGCEGRSFPKSVQVLEWFGLIMRLLSHIFWMIFVTAHAIDLYKIIRNTDDPKKNKRKTPPKLKFAKVKELGV</sequence>
<comment type="caution">
    <text evidence="2">The sequence shown here is derived from an EMBL/GenBank/DDBJ whole genome shotgun (WGS) entry which is preliminary data.</text>
</comment>
<reference evidence="2 3" key="1">
    <citation type="journal article" date="2018" name="Nat. Ecol. Evol.">
        <title>Shark genomes provide insights into elasmobranch evolution and the origin of vertebrates.</title>
        <authorList>
            <person name="Hara Y"/>
            <person name="Yamaguchi K"/>
            <person name="Onimaru K"/>
            <person name="Kadota M"/>
            <person name="Koyanagi M"/>
            <person name="Keeley SD"/>
            <person name="Tatsumi K"/>
            <person name="Tanaka K"/>
            <person name="Motone F"/>
            <person name="Kageyama Y"/>
            <person name="Nozu R"/>
            <person name="Adachi N"/>
            <person name="Nishimura O"/>
            <person name="Nakagawa R"/>
            <person name="Tanegashima C"/>
            <person name="Kiyatake I"/>
            <person name="Matsumoto R"/>
            <person name="Murakumo K"/>
            <person name="Nishida K"/>
            <person name="Terakita A"/>
            <person name="Kuratani S"/>
            <person name="Sato K"/>
            <person name="Hyodo S Kuraku.S."/>
        </authorList>
    </citation>
    <scope>NUCLEOTIDE SEQUENCE [LARGE SCALE GENOMIC DNA]</scope>
</reference>
<feature type="transmembrane region" description="Helical" evidence="1">
    <location>
        <begin position="21"/>
        <end position="43"/>
    </location>
</feature>
<dbReference type="InterPro" id="IPR027862">
    <property type="entry name" value="DUF4534"/>
</dbReference>
<proteinExistence type="predicted"/>
<dbReference type="Pfam" id="PF15049">
    <property type="entry name" value="DUF4534"/>
    <property type="match status" value="1"/>
</dbReference>
<dbReference type="EMBL" id="BEZZ01002383">
    <property type="protein sequence ID" value="GCC21675.1"/>
    <property type="molecule type" value="Genomic_DNA"/>
</dbReference>
<dbReference type="Proteomes" id="UP000287033">
    <property type="component" value="Unassembled WGS sequence"/>
</dbReference>
<dbReference type="OrthoDB" id="8878550at2759"/>
<keyword evidence="1" id="KW-0812">Transmembrane</keyword>
<name>A0A401RU45_CHIPU</name>
<keyword evidence="1" id="KW-1133">Transmembrane helix</keyword>
<evidence type="ECO:0000256" key="1">
    <source>
        <dbReference type="SAM" id="Phobius"/>
    </source>
</evidence>
<evidence type="ECO:0000313" key="3">
    <source>
        <dbReference type="Proteomes" id="UP000287033"/>
    </source>
</evidence>
<organism evidence="2 3">
    <name type="scientific">Chiloscyllium punctatum</name>
    <name type="common">Brownbanded bambooshark</name>
    <name type="synonym">Hemiscyllium punctatum</name>
    <dbReference type="NCBI Taxonomy" id="137246"/>
    <lineage>
        <taxon>Eukaryota</taxon>
        <taxon>Metazoa</taxon>
        <taxon>Chordata</taxon>
        <taxon>Craniata</taxon>
        <taxon>Vertebrata</taxon>
        <taxon>Chondrichthyes</taxon>
        <taxon>Elasmobranchii</taxon>
        <taxon>Galeomorphii</taxon>
        <taxon>Galeoidea</taxon>
        <taxon>Orectolobiformes</taxon>
        <taxon>Hemiscylliidae</taxon>
        <taxon>Chiloscyllium</taxon>
    </lineage>
</organism>
<protein>
    <submittedName>
        <fullName evidence="2">Uncharacterized protein</fullName>
    </submittedName>
</protein>
<gene>
    <name evidence="2" type="ORF">chiPu_0020150</name>
</gene>
<keyword evidence="1" id="KW-0472">Membrane</keyword>
<keyword evidence="3" id="KW-1185">Reference proteome</keyword>